<feature type="compositionally biased region" description="Low complexity" evidence="4">
    <location>
        <begin position="156"/>
        <end position="179"/>
    </location>
</feature>
<dbReference type="SUPFAM" id="SSF50447">
    <property type="entry name" value="Translation proteins"/>
    <property type="match status" value="1"/>
</dbReference>
<dbReference type="FunFam" id="3.40.50.300:FF:000091">
    <property type="entry name" value="Probable GTP-binding protein 1"/>
    <property type="match status" value="1"/>
</dbReference>
<keyword evidence="3" id="KW-0342">GTP-binding</keyword>
<dbReference type="EMBL" id="UYSG01010988">
    <property type="protein sequence ID" value="VDL60160.1"/>
    <property type="molecule type" value="Genomic_DNA"/>
</dbReference>
<dbReference type="Proteomes" id="UP000274504">
    <property type="component" value="Unassembled WGS sequence"/>
</dbReference>
<dbReference type="Gene3D" id="3.40.50.300">
    <property type="entry name" value="P-loop containing nucleotide triphosphate hydrolases"/>
    <property type="match status" value="1"/>
</dbReference>
<dbReference type="InterPro" id="IPR000795">
    <property type="entry name" value="T_Tr_GTP-bd_dom"/>
</dbReference>
<dbReference type="Pfam" id="PF00009">
    <property type="entry name" value="GTP_EFTU"/>
    <property type="match status" value="1"/>
</dbReference>
<dbReference type="CDD" id="cd04165">
    <property type="entry name" value="GTPBP1_like"/>
    <property type="match status" value="1"/>
</dbReference>
<evidence type="ECO:0000313" key="6">
    <source>
        <dbReference type="EMBL" id="VDL60160.1"/>
    </source>
</evidence>
<dbReference type="InterPro" id="IPR009000">
    <property type="entry name" value="Transl_B-barrel_sf"/>
</dbReference>
<dbReference type="GO" id="GO:0003746">
    <property type="term" value="F:translation elongation factor activity"/>
    <property type="evidence" value="ECO:0007669"/>
    <property type="project" value="TreeGrafter"/>
</dbReference>
<dbReference type="FunFam" id="2.40.30.10:FF:000014">
    <property type="entry name" value="Probable GTP-binding protein 1"/>
    <property type="match status" value="1"/>
</dbReference>
<name>A0A3P6ZIS5_HYMDI</name>
<feature type="compositionally biased region" description="Low complexity" evidence="4">
    <location>
        <begin position="112"/>
        <end position="122"/>
    </location>
</feature>
<evidence type="ECO:0000256" key="1">
    <source>
        <dbReference type="ARBA" id="ARBA00007249"/>
    </source>
</evidence>
<evidence type="ECO:0000256" key="2">
    <source>
        <dbReference type="ARBA" id="ARBA00022741"/>
    </source>
</evidence>
<dbReference type="InterPro" id="IPR027417">
    <property type="entry name" value="P-loop_NTPase"/>
</dbReference>
<proteinExistence type="inferred from homology"/>
<dbReference type="OrthoDB" id="248233at2759"/>
<feature type="region of interest" description="Disordered" evidence="4">
    <location>
        <begin position="102"/>
        <end position="179"/>
    </location>
</feature>
<organism evidence="6 7">
    <name type="scientific">Hymenolepis diminuta</name>
    <name type="common">Rat tapeworm</name>
    <dbReference type="NCBI Taxonomy" id="6216"/>
    <lineage>
        <taxon>Eukaryota</taxon>
        <taxon>Metazoa</taxon>
        <taxon>Spiralia</taxon>
        <taxon>Lophotrochozoa</taxon>
        <taxon>Platyhelminthes</taxon>
        <taxon>Cestoda</taxon>
        <taxon>Eucestoda</taxon>
        <taxon>Cyclophyllidea</taxon>
        <taxon>Hymenolepididae</taxon>
        <taxon>Hymenolepis</taxon>
    </lineage>
</organism>
<dbReference type="Gene3D" id="2.40.30.10">
    <property type="entry name" value="Translation factors"/>
    <property type="match status" value="2"/>
</dbReference>
<comment type="similarity">
    <text evidence="1">Belongs to the TRAFAC class translation factor GTPase superfamily. Classic translation factor GTPase family. EF-Tu/EF-1A subfamily.</text>
</comment>
<dbReference type="CDD" id="cd03708">
    <property type="entry name" value="GTPBP_III"/>
    <property type="match status" value="1"/>
</dbReference>
<evidence type="ECO:0000256" key="4">
    <source>
        <dbReference type="SAM" id="MobiDB-lite"/>
    </source>
</evidence>
<dbReference type="PROSITE" id="PS51722">
    <property type="entry name" value="G_TR_2"/>
    <property type="match status" value="1"/>
</dbReference>
<accession>A0A3P6ZIS5</accession>
<sequence length="681" mass="73885">MLQRVFVAPSESDLECLSQCLTQRLLSGQGECFIEIGVGEISDYGFLVEALECCHSSEFVFFLKMFFLEGQDPGISPSDMTASEVTLRALAEKLNAHVIHLRDRNVPAHPASSNTTTNNTSNPAMTESSTSATNINTNIAPSKKKKKGGRNSGPANNSTSNESNSLTEKISPSQSTTTTSGGEWIVKDFLLRQVVGEQDFIDIRVAVVGNVDAGKSTMLGVLTHGELDNGRGKVRQYLFRHKHELESGRTSSVGNDILGFDADGKIVNRPVHGKLDWAKVCQEATKVITFIDLAGHERYLKTTVYGLTGFAPDFVMLMIGANAGIIGMTKEHLGLALALSVPVFVVVTKIDMCPPSVLNETLNLLFRILKSPGCRKMPLLVSSQDDVVCSAINFTSERMCPVFLISNVTGANLEYLKSFLNLLSAPAPADSSQISPLTPNIATSSDPNVNYRLDFPASFQIDELFTVQGVGSIVSGTCMSGIISINDTLNLGPDTTGRFFQVLVKSIQRKRLPVNSVRAGQTASFSLKKPRNCNELRRGMVLLAKGMDLTCCMHFTATVLVLHHPTTISVGYQAMVHAGPIRQTATILSIGAGSGEERLRTGDKAEVHFAFINHPEYLRTGVRLIFREGKTKAVGTVNRIVPYQPVLTNITGNKSRKAQKAPSRQPVSLPIGNEVIVEEKK</sequence>
<dbReference type="GO" id="GO:0003924">
    <property type="term" value="F:GTPase activity"/>
    <property type="evidence" value="ECO:0007669"/>
    <property type="project" value="InterPro"/>
</dbReference>
<reference evidence="6 7" key="1">
    <citation type="submission" date="2018-11" db="EMBL/GenBank/DDBJ databases">
        <authorList>
            <consortium name="Pathogen Informatics"/>
        </authorList>
    </citation>
    <scope>NUCLEOTIDE SEQUENCE [LARGE SCALE GENOMIC DNA]</scope>
</reference>
<evidence type="ECO:0000256" key="3">
    <source>
        <dbReference type="ARBA" id="ARBA00023134"/>
    </source>
</evidence>
<gene>
    <name evidence="6" type="ORF">HDID_LOCUS7842</name>
</gene>
<dbReference type="InterPro" id="IPR050055">
    <property type="entry name" value="EF-Tu_GTPase"/>
</dbReference>
<dbReference type="GO" id="GO:0005525">
    <property type="term" value="F:GTP binding"/>
    <property type="evidence" value="ECO:0007669"/>
    <property type="project" value="UniProtKB-KW"/>
</dbReference>
<feature type="domain" description="Tr-type G" evidence="5">
    <location>
        <begin position="200"/>
        <end position="429"/>
    </location>
</feature>
<evidence type="ECO:0000313" key="7">
    <source>
        <dbReference type="Proteomes" id="UP000274504"/>
    </source>
</evidence>
<protein>
    <recommendedName>
        <fullName evidence="5">Tr-type G domain-containing protein</fullName>
    </recommendedName>
</protein>
<dbReference type="AlphaFoldDB" id="A0A3P6ZIS5"/>
<dbReference type="CDD" id="cd03694">
    <property type="entry name" value="GTPBP_II"/>
    <property type="match status" value="1"/>
</dbReference>
<dbReference type="InterPro" id="IPR035531">
    <property type="entry name" value="GTPBP1-like"/>
</dbReference>
<keyword evidence="2" id="KW-0547">Nucleotide-binding</keyword>
<dbReference type="PANTHER" id="PTHR43721">
    <property type="entry name" value="ELONGATION FACTOR TU-RELATED"/>
    <property type="match status" value="1"/>
</dbReference>
<feature type="compositionally biased region" description="Polar residues" evidence="4">
    <location>
        <begin position="123"/>
        <end position="140"/>
    </location>
</feature>
<dbReference type="SUPFAM" id="SSF50465">
    <property type="entry name" value="EF-Tu/eEF-1alpha/eIF2-gamma C-terminal domain"/>
    <property type="match status" value="1"/>
</dbReference>
<dbReference type="InterPro" id="IPR009001">
    <property type="entry name" value="Transl_elong_EF1A/Init_IF2_C"/>
</dbReference>
<evidence type="ECO:0000259" key="5">
    <source>
        <dbReference type="PROSITE" id="PS51722"/>
    </source>
</evidence>
<dbReference type="PANTHER" id="PTHR43721:SF9">
    <property type="entry name" value="GTP-BINDING PROTEIN 1"/>
    <property type="match status" value="1"/>
</dbReference>
<dbReference type="SUPFAM" id="SSF52540">
    <property type="entry name" value="P-loop containing nucleoside triphosphate hydrolases"/>
    <property type="match status" value="1"/>
</dbReference>